<dbReference type="SMART" id="SM00905">
    <property type="entry name" value="FolB"/>
    <property type="match status" value="1"/>
</dbReference>
<dbReference type="KEGG" id="slh:YH65_02090"/>
<sequence length="109" mass="12627">MTIHIEALTLDIIIGLLDFEREHTQRVIIDMTADYAYNEESFVDYGDIVILIEKELKEKRYELLEEALLGLKSIITSTYPQITDLTLKITKPNILPQCHVALSNHWILN</sequence>
<reference evidence="2 3" key="1">
    <citation type="submission" date="2015-04" db="EMBL/GenBank/DDBJ databases">
        <title>Complete genome sequence of Sulfurovum lithotrophicum ATCC BAA-797T.</title>
        <authorList>
            <person name="Ahn J."/>
            <person name="Park G."/>
            <person name="Jeon W."/>
            <person name="Jang Y."/>
            <person name="Jang M."/>
            <person name="Lee H."/>
            <person name="Lee H."/>
        </authorList>
    </citation>
    <scope>NUCLEOTIDE SEQUENCE [LARGE SCALE GENOMIC DNA]</scope>
    <source>
        <strain evidence="3">ATCC BAA-797 / 42BKT</strain>
    </source>
</reference>
<dbReference type="EMBL" id="CP011308">
    <property type="protein sequence ID" value="AKF24317.1"/>
    <property type="molecule type" value="Genomic_DNA"/>
</dbReference>
<name>A0A7U4M010_9BACT</name>
<feature type="domain" description="Dihydroneopterin aldolase/epimerase" evidence="1">
    <location>
        <begin position="3"/>
        <end position="104"/>
    </location>
</feature>
<dbReference type="OrthoDB" id="5373183at2"/>
<dbReference type="InterPro" id="IPR006157">
    <property type="entry name" value="FolB_dom"/>
</dbReference>
<dbReference type="Pfam" id="PF02152">
    <property type="entry name" value="FolB"/>
    <property type="match status" value="1"/>
</dbReference>
<keyword evidence="3" id="KW-1185">Reference proteome</keyword>
<gene>
    <name evidence="2" type="ORF">YH65_02090</name>
</gene>
<organism evidence="2 3">
    <name type="scientific">Sulfurovum lithotrophicum</name>
    <dbReference type="NCBI Taxonomy" id="206403"/>
    <lineage>
        <taxon>Bacteria</taxon>
        <taxon>Pseudomonadati</taxon>
        <taxon>Campylobacterota</taxon>
        <taxon>Epsilonproteobacteria</taxon>
        <taxon>Campylobacterales</taxon>
        <taxon>Sulfurovaceae</taxon>
        <taxon>Sulfurovum</taxon>
    </lineage>
</organism>
<dbReference type="GO" id="GO:0006760">
    <property type="term" value="P:folic acid-containing compound metabolic process"/>
    <property type="evidence" value="ECO:0007669"/>
    <property type="project" value="InterPro"/>
</dbReference>
<dbReference type="Proteomes" id="UP000034444">
    <property type="component" value="Chromosome"/>
</dbReference>
<reference evidence="3" key="2">
    <citation type="journal article" date="2017" name="Stand. Genomic Sci.">
        <title>Complete genome sequence of the sulfur-oxidizing chemolithoautotrophic Sulfurovum lithotrophicum 42BKTT.</title>
        <authorList>
            <person name="Jeon W."/>
            <person name="Priscilla L."/>
            <person name="Park G."/>
            <person name="Lee H."/>
            <person name="Lee N."/>
            <person name="Lee D."/>
            <person name="Kwon H."/>
            <person name="Ahn I."/>
            <person name="Lee C."/>
            <person name="Lee H."/>
            <person name="Ahn J."/>
        </authorList>
    </citation>
    <scope>NUCLEOTIDE SEQUENCE [LARGE SCALE GENOMIC DNA]</scope>
    <source>
        <strain evidence="3">ATCC BAA-797 / 42BKT</strain>
    </source>
</reference>
<dbReference type="AlphaFoldDB" id="A0A7U4M010"/>
<dbReference type="SUPFAM" id="SSF55620">
    <property type="entry name" value="Tetrahydrobiopterin biosynthesis enzymes-like"/>
    <property type="match status" value="1"/>
</dbReference>
<evidence type="ECO:0000313" key="2">
    <source>
        <dbReference type="EMBL" id="AKF24317.1"/>
    </source>
</evidence>
<dbReference type="GO" id="GO:0004150">
    <property type="term" value="F:dihydroneopterin aldolase activity"/>
    <property type="evidence" value="ECO:0007669"/>
    <property type="project" value="InterPro"/>
</dbReference>
<dbReference type="NCBIfam" id="TIGR00526">
    <property type="entry name" value="folB_dom"/>
    <property type="match status" value="1"/>
</dbReference>
<protein>
    <submittedName>
        <fullName evidence="2">Dihydroneopterin aldolase</fullName>
    </submittedName>
</protein>
<evidence type="ECO:0000259" key="1">
    <source>
        <dbReference type="SMART" id="SM00905"/>
    </source>
</evidence>
<dbReference type="RefSeq" id="WP_046550416.1">
    <property type="nucleotide sequence ID" value="NZ_CP011308.1"/>
</dbReference>
<accession>A0A7U4M010</accession>
<dbReference type="Gene3D" id="3.30.1130.10">
    <property type="match status" value="1"/>
</dbReference>
<dbReference type="InterPro" id="IPR043133">
    <property type="entry name" value="GTP-CH-I_C/QueF"/>
</dbReference>
<proteinExistence type="predicted"/>
<evidence type="ECO:0000313" key="3">
    <source>
        <dbReference type="Proteomes" id="UP000034444"/>
    </source>
</evidence>